<accession>A0ABV3G9J0</accession>
<sequence length="93" mass="9694">MRQVTDFGRPAPLFVITGGDPFERTDLYDLVREARRLGLTPAVSPSATPALTTASLSRLRDAGASVISLSLDGATAALHAPGFRSAEGRLKGG</sequence>
<protein>
    <recommendedName>
        <fullName evidence="3">Radical SAM protein</fullName>
    </recommendedName>
</protein>
<dbReference type="SUPFAM" id="SSF102114">
    <property type="entry name" value="Radical SAM enzymes"/>
    <property type="match status" value="1"/>
</dbReference>
<dbReference type="CDD" id="cd01335">
    <property type="entry name" value="Radical_SAM"/>
    <property type="match status" value="1"/>
</dbReference>
<proteinExistence type="predicted"/>
<dbReference type="InterPro" id="IPR013785">
    <property type="entry name" value="Aldolase_TIM"/>
</dbReference>
<reference evidence="1 2" key="1">
    <citation type="submission" date="2024-06" db="EMBL/GenBank/DDBJ databases">
        <title>The Natural Products Discovery Center: Release of the First 8490 Sequenced Strains for Exploring Actinobacteria Biosynthetic Diversity.</title>
        <authorList>
            <person name="Kalkreuter E."/>
            <person name="Kautsar S.A."/>
            <person name="Yang D."/>
            <person name="Bader C.D."/>
            <person name="Teijaro C.N."/>
            <person name="Fluegel L."/>
            <person name="Davis C.M."/>
            <person name="Simpson J.R."/>
            <person name="Lauterbach L."/>
            <person name="Steele A.D."/>
            <person name="Gui C."/>
            <person name="Meng S."/>
            <person name="Li G."/>
            <person name="Viehrig K."/>
            <person name="Ye F."/>
            <person name="Su P."/>
            <person name="Kiefer A.F."/>
            <person name="Nichols A."/>
            <person name="Cepeda A.J."/>
            <person name="Yan W."/>
            <person name="Fan B."/>
            <person name="Jiang Y."/>
            <person name="Adhikari A."/>
            <person name="Zheng C.-J."/>
            <person name="Schuster L."/>
            <person name="Cowan T.M."/>
            <person name="Smanski M.J."/>
            <person name="Chevrette M.G."/>
            <person name="De Carvalho L.P.S."/>
            <person name="Shen B."/>
        </authorList>
    </citation>
    <scope>NUCLEOTIDE SEQUENCE [LARGE SCALE GENOMIC DNA]</scope>
    <source>
        <strain evidence="1 2">NPDC050100</strain>
    </source>
</reference>
<gene>
    <name evidence="1" type="ORF">AB0I59_06425</name>
</gene>
<comment type="caution">
    <text evidence="1">The sequence shown here is derived from an EMBL/GenBank/DDBJ whole genome shotgun (WGS) entry which is preliminary data.</text>
</comment>
<dbReference type="Gene3D" id="3.20.20.70">
    <property type="entry name" value="Aldolase class I"/>
    <property type="match status" value="1"/>
</dbReference>
<dbReference type="RefSeq" id="WP_358130714.1">
    <property type="nucleotide sequence ID" value="NZ_JBFALK010000003.1"/>
</dbReference>
<keyword evidence="2" id="KW-1185">Reference proteome</keyword>
<dbReference type="Proteomes" id="UP001551675">
    <property type="component" value="Unassembled WGS sequence"/>
</dbReference>
<organism evidence="1 2">
    <name type="scientific">Microtetraspora glauca</name>
    <dbReference type="NCBI Taxonomy" id="1996"/>
    <lineage>
        <taxon>Bacteria</taxon>
        <taxon>Bacillati</taxon>
        <taxon>Actinomycetota</taxon>
        <taxon>Actinomycetes</taxon>
        <taxon>Streptosporangiales</taxon>
        <taxon>Streptosporangiaceae</taxon>
        <taxon>Microtetraspora</taxon>
    </lineage>
</organism>
<name>A0ABV3G9J0_MICGL</name>
<evidence type="ECO:0000313" key="1">
    <source>
        <dbReference type="EMBL" id="MEV0968252.1"/>
    </source>
</evidence>
<dbReference type="EMBL" id="JBFALK010000003">
    <property type="protein sequence ID" value="MEV0968252.1"/>
    <property type="molecule type" value="Genomic_DNA"/>
</dbReference>
<dbReference type="InterPro" id="IPR058240">
    <property type="entry name" value="rSAM_sf"/>
</dbReference>
<evidence type="ECO:0000313" key="2">
    <source>
        <dbReference type="Proteomes" id="UP001551675"/>
    </source>
</evidence>
<evidence type="ECO:0008006" key="3">
    <source>
        <dbReference type="Google" id="ProtNLM"/>
    </source>
</evidence>